<name>A0ACB9QMD0_9MYRT</name>
<keyword evidence="2" id="KW-1185">Reference proteome</keyword>
<gene>
    <name evidence="1" type="ORF">MLD38_023348</name>
</gene>
<protein>
    <submittedName>
        <fullName evidence="1">Uncharacterized protein</fullName>
    </submittedName>
</protein>
<proteinExistence type="predicted"/>
<dbReference type="EMBL" id="CM042885">
    <property type="protein sequence ID" value="KAI4367635.1"/>
    <property type="molecule type" value="Genomic_DNA"/>
</dbReference>
<organism evidence="1 2">
    <name type="scientific">Melastoma candidum</name>
    <dbReference type="NCBI Taxonomy" id="119954"/>
    <lineage>
        <taxon>Eukaryota</taxon>
        <taxon>Viridiplantae</taxon>
        <taxon>Streptophyta</taxon>
        <taxon>Embryophyta</taxon>
        <taxon>Tracheophyta</taxon>
        <taxon>Spermatophyta</taxon>
        <taxon>Magnoliopsida</taxon>
        <taxon>eudicotyledons</taxon>
        <taxon>Gunneridae</taxon>
        <taxon>Pentapetalae</taxon>
        <taxon>rosids</taxon>
        <taxon>malvids</taxon>
        <taxon>Myrtales</taxon>
        <taxon>Melastomataceae</taxon>
        <taxon>Melastomatoideae</taxon>
        <taxon>Melastomateae</taxon>
        <taxon>Melastoma</taxon>
    </lineage>
</organism>
<dbReference type="Proteomes" id="UP001057402">
    <property type="component" value="Chromosome 6"/>
</dbReference>
<comment type="caution">
    <text evidence="1">The sequence shown here is derived from an EMBL/GenBank/DDBJ whole genome shotgun (WGS) entry which is preliminary data.</text>
</comment>
<evidence type="ECO:0000313" key="2">
    <source>
        <dbReference type="Proteomes" id="UP001057402"/>
    </source>
</evidence>
<evidence type="ECO:0000313" key="1">
    <source>
        <dbReference type="EMBL" id="KAI4367635.1"/>
    </source>
</evidence>
<sequence>MEIIRDVQLLMLGKLAFMKNIWEPSISFVTLQSPWNSSTGLINKVEAAGIPVIDLSYDYDLPSKIGNACQAWGFFQVINHGIPSNLRRTVKVLVKEFFDRPLEEKGKVKRDEDPILVPAWCEFEDRELRELTSQWAAGFPECRSVLEDYASAPELALGVGCHKDGGTLTVLFQDSVLGLQIQRRSDDEWISVRPVPDSYVINLGNGMQAWTNDKYWSAEHRVVVNTQREKFSIPLFFFPGHQVNVKPLDELTGEQNPPLYKEFSWGKFFVPRNHGHFKNLNFENIQIDHFRASDNEDGPYNNSQSFSLQRDSQEQTSLKTLLNSDIRLMGSLDSDFVLEPEHRPNLNSADEAEGVPLIDLSLSSAQTRETLLSEICRACRDWGFFHVVNHGIPSNVRDRAMELAKWFFEQESEEKTKVRKDEVSLMGYHDGEYTKNVRDWKEVFDFFLQDPTVLPASADFDDGEVMILANRWPLNSPEFRDVLERYAKEFENLAFRLLELISTSLGLPADRLNDYFKEHTSLIRLNYYPPCPQPELALGINRHKDSGALTILFQDAVGGLQVCRRSDGEWVSVRPVPDAYVVNLGNSMQVWSNDEYWSAEHRVVLNRERERFSIPFFFLPAINVPIKPLEELTSKEDPPKYREFNWGKFLVNRMLGDYQNLKVEDIQMDNFKVEP</sequence>
<accession>A0ACB9QMD0</accession>
<reference evidence="2" key="1">
    <citation type="journal article" date="2023" name="Front. Plant Sci.">
        <title>Chromosomal-level genome assembly of Melastoma candidum provides insights into trichome evolution.</title>
        <authorList>
            <person name="Zhong Y."/>
            <person name="Wu W."/>
            <person name="Sun C."/>
            <person name="Zou P."/>
            <person name="Liu Y."/>
            <person name="Dai S."/>
            <person name="Zhou R."/>
        </authorList>
    </citation>
    <scope>NUCLEOTIDE SEQUENCE [LARGE SCALE GENOMIC DNA]</scope>
</reference>